<dbReference type="Pfam" id="PF00198">
    <property type="entry name" value="2-oxoacid_dh"/>
    <property type="match status" value="1"/>
</dbReference>
<keyword evidence="4" id="KW-0012">Acyltransferase</keyword>
<feature type="compositionally biased region" description="Basic and acidic residues" evidence="5">
    <location>
        <begin position="136"/>
        <end position="149"/>
    </location>
</feature>
<keyword evidence="3 7" id="KW-0808">Transferase</keyword>
<feature type="region of interest" description="Disordered" evidence="5">
    <location>
        <begin position="1"/>
        <end position="25"/>
    </location>
</feature>
<dbReference type="InterPro" id="IPR036625">
    <property type="entry name" value="E3-bd_dom_sf"/>
</dbReference>
<dbReference type="AlphaFoldDB" id="A0A1H3ZZB5"/>
<comment type="similarity">
    <text evidence="2">Belongs to the 2-oxoacid dehydrogenase family.</text>
</comment>
<evidence type="ECO:0000256" key="3">
    <source>
        <dbReference type="ARBA" id="ARBA00022679"/>
    </source>
</evidence>
<evidence type="ECO:0000256" key="2">
    <source>
        <dbReference type="ARBA" id="ARBA00007317"/>
    </source>
</evidence>
<dbReference type="RefSeq" id="WP_090306107.1">
    <property type="nucleotide sequence ID" value="NZ_FNRK01000007.1"/>
</dbReference>
<proteinExistence type="inferred from homology"/>
<dbReference type="PANTHER" id="PTHR43178">
    <property type="entry name" value="DIHYDROLIPOAMIDE ACETYLTRANSFERASE COMPONENT OF PYRUVATE DEHYDROGENASE COMPLEX"/>
    <property type="match status" value="1"/>
</dbReference>
<feature type="region of interest" description="Disordered" evidence="5">
    <location>
        <begin position="126"/>
        <end position="155"/>
    </location>
</feature>
<dbReference type="OrthoDB" id="9805770at2"/>
<dbReference type="PANTHER" id="PTHR43178:SF5">
    <property type="entry name" value="LIPOAMIDE ACYLTRANSFERASE COMPONENT OF BRANCHED-CHAIN ALPHA-KETO ACID DEHYDROGENASE COMPLEX, MITOCHONDRIAL"/>
    <property type="match status" value="1"/>
</dbReference>
<gene>
    <name evidence="7" type="ORF">SAMN04515656_10730</name>
</gene>
<keyword evidence="8" id="KW-1185">Reference proteome</keyword>
<dbReference type="GO" id="GO:0016407">
    <property type="term" value="F:acetyltransferase activity"/>
    <property type="evidence" value="ECO:0007669"/>
    <property type="project" value="TreeGrafter"/>
</dbReference>
<dbReference type="Pfam" id="PF02817">
    <property type="entry name" value="E3_binding"/>
    <property type="match status" value="2"/>
</dbReference>
<reference evidence="7 8" key="1">
    <citation type="submission" date="2016-10" db="EMBL/GenBank/DDBJ databases">
        <authorList>
            <person name="de Groot N.N."/>
        </authorList>
    </citation>
    <scope>NUCLEOTIDE SEQUENCE [LARGE SCALE GENOMIC DNA]</scope>
    <source>
        <strain evidence="7 8">SR12</strain>
    </source>
</reference>
<evidence type="ECO:0000256" key="4">
    <source>
        <dbReference type="ARBA" id="ARBA00023315"/>
    </source>
</evidence>
<comment type="cofactor">
    <cofactor evidence="1">
        <name>(R)-lipoate</name>
        <dbReference type="ChEBI" id="CHEBI:83088"/>
    </cofactor>
</comment>
<protein>
    <submittedName>
        <fullName evidence="7">Pyruvate dehydrogenase E2 component (Dihydrolipoamide acetyltransferase)</fullName>
    </submittedName>
</protein>
<dbReference type="GO" id="GO:0031405">
    <property type="term" value="F:lipoic acid binding"/>
    <property type="evidence" value="ECO:0007669"/>
    <property type="project" value="TreeGrafter"/>
</dbReference>
<dbReference type="PROSITE" id="PS51826">
    <property type="entry name" value="PSBD"/>
    <property type="match status" value="1"/>
</dbReference>
<dbReference type="Gene3D" id="4.10.320.10">
    <property type="entry name" value="E3-binding domain"/>
    <property type="match status" value="2"/>
</dbReference>
<dbReference type="Proteomes" id="UP000199394">
    <property type="component" value="Unassembled WGS sequence"/>
</dbReference>
<dbReference type="Gene3D" id="3.30.559.10">
    <property type="entry name" value="Chloramphenicol acetyltransferase-like domain"/>
    <property type="match status" value="1"/>
</dbReference>
<dbReference type="InterPro" id="IPR050743">
    <property type="entry name" value="2-oxoacid_DH_E2_comp"/>
</dbReference>
<dbReference type="InterPro" id="IPR004167">
    <property type="entry name" value="PSBD"/>
</dbReference>
<dbReference type="SUPFAM" id="SSF52777">
    <property type="entry name" value="CoA-dependent acyltransferases"/>
    <property type="match status" value="1"/>
</dbReference>
<organism evidence="7 8">
    <name type="scientific">Eubacterium aggregans</name>
    <dbReference type="NCBI Taxonomy" id="81409"/>
    <lineage>
        <taxon>Bacteria</taxon>
        <taxon>Bacillati</taxon>
        <taxon>Bacillota</taxon>
        <taxon>Clostridia</taxon>
        <taxon>Eubacteriales</taxon>
        <taxon>Eubacteriaceae</taxon>
        <taxon>Eubacterium</taxon>
    </lineage>
</organism>
<name>A0A1H3ZZB5_9FIRM</name>
<dbReference type="GO" id="GO:0005737">
    <property type="term" value="C:cytoplasm"/>
    <property type="evidence" value="ECO:0007669"/>
    <property type="project" value="TreeGrafter"/>
</dbReference>
<dbReference type="InterPro" id="IPR023213">
    <property type="entry name" value="CAT-like_dom_sf"/>
</dbReference>
<evidence type="ECO:0000256" key="5">
    <source>
        <dbReference type="SAM" id="MobiDB-lite"/>
    </source>
</evidence>
<evidence type="ECO:0000259" key="6">
    <source>
        <dbReference type="PROSITE" id="PS51826"/>
    </source>
</evidence>
<evidence type="ECO:0000313" key="7">
    <source>
        <dbReference type="EMBL" id="SEA29219.1"/>
    </source>
</evidence>
<keyword evidence="7" id="KW-0670">Pyruvate</keyword>
<dbReference type="SUPFAM" id="SSF47005">
    <property type="entry name" value="Peripheral subunit-binding domain of 2-oxo acid dehydrogenase complex"/>
    <property type="match status" value="2"/>
</dbReference>
<dbReference type="STRING" id="81409.SAMN04515656_10730"/>
<feature type="domain" description="Peripheral subunit-binding (PSBD)" evidence="6">
    <location>
        <begin position="36"/>
        <end position="73"/>
    </location>
</feature>
<sequence>MERDDRRISREERSRLRSIGEGHPAERVMATGEPVRATPVARRYAVEKGVDLADVAATMPGRRIQPEDIDRYLEQRQIFAKQKAYRSRIVPDDAGFLPDEQKVFKAVEEEMEKEEIIAKAEAREAKLLQSTEPIPEPEKKDGEEASKENEADDSVEAVEVAAPLAVPVIKASPLAEAMAAAEGIDLTLIEKGTGPDGCIIKADITAYLNGLKPQYPDAHLVIFEPPALPAVIPVEPELAQEEVSEEVVLLPETGSELEPEAEPEAVASDTDRPEGQLNPPRVLTLTMEIDLTELKETRKRITKRVEVQTGCRCTYTDFILMAVAKALKLHPQLNGRFEGEAFVSKNQVHLGIGISNGDGLAFPVIANVQNQSFGEVVKIRNGFLGDIKEQGKLPEQKEASTFDLVNLGVYGLLNATLPLAEGLGAMLCIGDVVERYRYDQGVGSNRPVVRATLLLDSRIAGIGTAAGFLRDMKKELEHPTAISF</sequence>
<dbReference type="InterPro" id="IPR001078">
    <property type="entry name" value="2-oxoacid_DH_actylTfrase"/>
</dbReference>
<evidence type="ECO:0000313" key="8">
    <source>
        <dbReference type="Proteomes" id="UP000199394"/>
    </source>
</evidence>
<feature type="region of interest" description="Disordered" evidence="5">
    <location>
        <begin position="252"/>
        <end position="279"/>
    </location>
</feature>
<dbReference type="EMBL" id="FNRK01000007">
    <property type="protein sequence ID" value="SEA29219.1"/>
    <property type="molecule type" value="Genomic_DNA"/>
</dbReference>
<accession>A0A1H3ZZB5</accession>
<evidence type="ECO:0000256" key="1">
    <source>
        <dbReference type="ARBA" id="ARBA00001938"/>
    </source>
</evidence>